<name>A0A7W4YKG7_LEIAQ</name>
<keyword evidence="3" id="KW-0560">Oxidoreductase</keyword>
<dbReference type="InterPro" id="IPR006076">
    <property type="entry name" value="FAD-dep_OxRdtase"/>
</dbReference>
<dbReference type="EMBL" id="JACHVP010000003">
    <property type="protein sequence ID" value="MBB2967940.1"/>
    <property type="molecule type" value="Genomic_DNA"/>
</dbReference>
<dbReference type="Pfam" id="PF04324">
    <property type="entry name" value="Fer2_BFD"/>
    <property type="match status" value="1"/>
</dbReference>
<dbReference type="PANTHER" id="PTHR42720:SF1">
    <property type="entry name" value="GLYCEROL 3-PHOSPHATE OXIDASE"/>
    <property type="match status" value="1"/>
</dbReference>
<sequence>MTTPRGRVDQAAIGGESFDVVIIGAGVIGTAIASALARTNASVCVLEAASDVAEGASKANAGITSSYYSAKGTLDCELLNESNDDWEDLCERLRVPYDRIGALTVALDPEGLAALDDLERDVREAGVKVERLTGDQARELEPLLTDACVGAVFYPDEGIIDPMRLTWAYAELAGRNGAAFVFDAPVLGFETDERGALTAAVTPHGSVRGRYFINAAGLQSGAISELAGGETIRMWPRRGQYWILDRDFGETVSRIVLPIPTATTRGIEIAPTTNGSVLLGPDAVEGGSPDDTETDRAGLATVFELTRKLIPTVSLDRAIKSYAGNRPASDEPIRVRPDRQVPNFVHAGNRSTGVSTSPAIARRITAILGGLGLDVRERSDALDRLGIPPRLRELSHPEAREAADPTEELVVCLCEQVTAAEIDHAVHACVPAVSVEGVRKRTRATGGRCQGSLCMAGVIFMCANAREVAPAAVGMGAGSGVVGVD</sequence>
<evidence type="ECO:0000313" key="3">
    <source>
        <dbReference type="EMBL" id="MBB2967940.1"/>
    </source>
</evidence>
<keyword evidence="4" id="KW-1185">Reference proteome</keyword>
<dbReference type="GO" id="GO:0004368">
    <property type="term" value="F:glycerol-3-phosphate dehydrogenase (quinone) activity"/>
    <property type="evidence" value="ECO:0007669"/>
    <property type="project" value="UniProtKB-EC"/>
</dbReference>
<evidence type="ECO:0000313" key="4">
    <source>
        <dbReference type="Proteomes" id="UP000538196"/>
    </source>
</evidence>
<dbReference type="Gene3D" id="3.30.9.10">
    <property type="entry name" value="D-Amino Acid Oxidase, subunit A, domain 2"/>
    <property type="match status" value="1"/>
</dbReference>
<dbReference type="Pfam" id="PF01266">
    <property type="entry name" value="DAO"/>
    <property type="match status" value="1"/>
</dbReference>
<dbReference type="EC" id="1.1.5.3" evidence="3"/>
<accession>A0A7W4YKG7</accession>
<dbReference type="AlphaFoldDB" id="A0A7W4YKG7"/>
<reference evidence="3 4" key="1">
    <citation type="submission" date="2020-08" db="EMBL/GenBank/DDBJ databases">
        <title>Sequencing the genomes of 1000 actinobacteria strains.</title>
        <authorList>
            <person name="Klenk H.-P."/>
        </authorList>
    </citation>
    <scope>NUCLEOTIDE SEQUENCE [LARGE SCALE GENOMIC DNA]</scope>
    <source>
        <strain evidence="3 4">DSM 20146</strain>
    </source>
</reference>
<dbReference type="InterPro" id="IPR007419">
    <property type="entry name" value="BFD-like_2Fe2S-bd_dom"/>
</dbReference>
<dbReference type="Gene3D" id="3.50.50.60">
    <property type="entry name" value="FAD/NAD(P)-binding domain"/>
    <property type="match status" value="1"/>
</dbReference>
<dbReference type="RefSeq" id="WP_021764151.1">
    <property type="nucleotide sequence ID" value="NZ_JACHVP010000003.1"/>
</dbReference>
<dbReference type="InterPro" id="IPR052745">
    <property type="entry name" value="G3P_Oxidase/Oxidoreductase"/>
</dbReference>
<comment type="caution">
    <text evidence="3">The sequence shown here is derived from an EMBL/GenBank/DDBJ whole genome shotgun (WGS) entry which is preliminary data.</text>
</comment>
<dbReference type="CDD" id="cd19946">
    <property type="entry name" value="GlpA-like_Fer2_BFD-like"/>
    <property type="match status" value="1"/>
</dbReference>
<dbReference type="Gene3D" id="1.10.10.1100">
    <property type="entry name" value="BFD-like [2Fe-2S]-binding domain"/>
    <property type="match status" value="1"/>
</dbReference>
<dbReference type="InterPro" id="IPR036188">
    <property type="entry name" value="FAD/NAD-bd_sf"/>
</dbReference>
<evidence type="ECO:0000259" key="2">
    <source>
        <dbReference type="Pfam" id="PF04324"/>
    </source>
</evidence>
<dbReference type="PANTHER" id="PTHR42720">
    <property type="entry name" value="GLYCEROL-3-PHOSPHATE DEHYDROGENASE"/>
    <property type="match status" value="1"/>
</dbReference>
<proteinExistence type="predicted"/>
<dbReference type="SUPFAM" id="SSF51905">
    <property type="entry name" value="FAD/NAD(P)-binding domain"/>
    <property type="match status" value="1"/>
</dbReference>
<dbReference type="Proteomes" id="UP000538196">
    <property type="component" value="Unassembled WGS sequence"/>
</dbReference>
<dbReference type="SUPFAM" id="SSF54373">
    <property type="entry name" value="FAD-linked reductases, C-terminal domain"/>
    <property type="match status" value="1"/>
</dbReference>
<dbReference type="InterPro" id="IPR041854">
    <property type="entry name" value="BFD-like_2Fe2S-bd_dom_sf"/>
</dbReference>
<gene>
    <name evidence="3" type="ORF">FHX33_002710</name>
</gene>
<organism evidence="3 4">
    <name type="scientific">Leifsonia aquatica</name>
    <name type="common">Corynebacterium aquaticum</name>
    <dbReference type="NCBI Taxonomy" id="144185"/>
    <lineage>
        <taxon>Bacteria</taxon>
        <taxon>Bacillati</taxon>
        <taxon>Actinomycetota</taxon>
        <taxon>Actinomycetes</taxon>
        <taxon>Micrococcales</taxon>
        <taxon>Microbacteriaceae</taxon>
        <taxon>Leifsonia</taxon>
    </lineage>
</organism>
<feature type="domain" description="FAD dependent oxidoreductase" evidence="1">
    <location>
        <begin position="19"/>
        <end position="366"/>
    </location>
</feature>
<evidence type="ECO:0000259" key="1">
    <source>
        <dbReference type="Pfam" id="PF01266"/>
    </source>
</evidence>
<feature type="domain" description="BFD-like [2Fe-2S]-binding" evidence="2">
    <location>
        <begin position="410"/>
        <end position="455"/>
    </location>
</feature>
<protein>
    <submittedName>
        <fullName evidence="3">Glycerol-3-phosphate dehydrogenase</fullName>
        <ecNumber evidence="3">1.1.5.3</ecNumber>
    </submittedName>
</protein>